<gene>
    <name evidence="5" type="ORF">C8N31_1282</name>
</gene>
<protein>
    <submittedName>
        <fullName evidence="5">Ca2+-binding RTX toxin-like protein</fullName>
    </submittedName>
</protein>
<dbReference type="PROSITE" id="PS00330">
    <property type="entry name" value="HEMOLYSIN_CALCIUM"/>
    <property type="match status" value="6"/>
</dbReference>
<evidence type="ECO:0000313" key="5">
    <source>
        <dbReference type="EMBL" id="PTX59857.1"/>
    </source>
</evidence>
<dbReference type="RefSeq" id="WP_051544671.1">
    <property type="nucleotide sequence ID" value="NZ_QBKU01000028.1"/>
</dbReference>
<dbReference type="GO" id="GO:0005509">
    <property type="term" value="F:calcium ion binding"/>
    <property type="evidence" value="ECO:0007669"/>
    <property type="project" value="InterPro"/>
</dbReference>
<dbReference type="Pfam" id="PF00353">
    <property type="entry name" value="HemolysinCabind"/>
    <property type="match status" value="7"/>
</dbReference>
<dbReference type="Proteomes" id="UP000244092">
    <property type="component" value="Unassembled WGS sequence"/>
</dbReference>
<dbReference type="Pfam" id="PF13403">
    <property type="entry name" value="Hint_2"/>
    <property type="match status" value="1"/>
</dbReference>
<accession>A0A2T6BV62</accession>
<dbReference type="InterPro" id="IPR018511">
    <property type="entry name" value="Hemolysin-typ_Ca-bd_CS"/>
</dbReference>
<evidence type="ECO:0000256" key="3">
    <source>
        <dbReference type="SAM" id="MobiDB-lite"/>
    </source>
</evidence>
<dbReference type="GO" id="GO:0005576">
    <property type="term" value="C:extracellular region"/>
    <property type="evidence" value="ECO:0007669"/>
    <property type="project" value="UniProtKB-SubCell"/>
</dbReference>
<dbReference type="InterPro" id="IPR050557">
    <property type="entry name" value="RTX_toxin/Mannuronan_C5-epim"/>
</dbReference>
<dbReference type="AlphaFoldDB" id="A0A2T6BV62"/>
<dbReference type="InterPro" id="IPR028992">
    <property type="entry name" value="Hedgehog/Intein_dom"/>
</dbReference>
<evidence type="ECO:0000259" key="4">
    <source>
        <dbReference type="Pfam" id="PF13403"/>
    </source>
</evidence>
<comment type="subcellular location">
    <subcellularLocation>
        <location evidence="1">Secreted</location>
    </subcellularLocation>
</comment>
<reference evidence="5 6" key="1">
    <citation type="submission" date="2018-04" db="EMBL/GenBank/DDBJ databases">
        <title>Genomic Encyclopedia of Archaeal and Bacterial Type Strains, Phase II (KMG-II): from individual species to whole genera.</title>
        <authorList>
            <person name="Goeker M."/>
        </authorList>
    </citation>
    <scope>NUCLEOTIDE SEQUENCE [LARGE SCALE GENOMIC DNA]</scope>
    <source>
        <strain evidence="5 6">DSM 12244</strain>
    </source>
</reference>
<evidence type="ECO:0000256" key="2">
    <source>
        <dbReference type="ARBA" id="ARBA00022525"/>
    </source>
</evidence>
<dbReference type="PANTHER" id="PTHR38340:SF1">
    <property type="entry name" value="S-LAYER PROTEIN"/>
    <property type="match status" value="1"/>
</dbReference>
<dbReference type="SUPFAM" id="SSF51294">
    <property type="entry name" value="Hedgehog/intein (Hint) domain"/>
    <property type="match status" value="1"/>
</dbReference>
<proteinExistence type="predicted"/>
<evidence type="ECO:0000313" key="6">
    <source>
        <dbReference type="Proteomes" id="UP000244092"/>
    </source>
</evidence>
<feature type="compositionally biased region" description="Polar residues" evidence="3">
    <location>
        <begin position="170"/>
        <end position="187"/>
    </location>
</feature>
<evidence type="ECO:0000256" key="1">
    <source>
        <dbReference type="ARBA" id="ARBA00004613"/>
    </source>
</evidence>
<dbReference type="Gene3D" id="2.170.16.10">
    <property type="entry name" value="Hedgehog/Intein (Hint) domain"/>
    <property type="match status" value="1"/>
</dbReference>
<sequence length="859" mass="88350">MSYYLKLFDWALYTLPSNIPMADIEGDSHANDPAHPDYSSGAPTWIGEDFTFNGGVGYQILINDDDDDFEDAYVETGGIQTLAQDVTINGTLYPAGSQVQNEFSMVDGLGNEVWVLRIGGTNVGFVYQSGEEPTVGETFTATNGRDGDPVDSSDGVASAEPYTTIDSRDGTVSGSAGNDTINASYTGDPQGDQVDDGWAGGAGTNDNLIEALDGDDSVAAGLGADTVYGGSGNDTLDGGIGNDSLLGGGGNDSILGGAGADSIDGGAGSDTLDGGDGTDTIHGGAGGDSITAGAGDDVVYTGSGVDTVETGEGSDTIHLHDDDDGGSNVLTDGGAVGTDTIVLATGAGTYRIQGNFSASDGFEVIQGSNLTGEILGTNDATANFDFTGITLNGVDLISGTSGIDFIIGSAGADSISGEAGNDSLEGAGGNDTIIGGLGADTIDGGVGNDSLLGGDDADQIDGGDGIDTIWGGTGGDYISGNGGTDYLLGEAGNDNIWGGEGNDFAFGGDGADTLYGGQGADALYGGNEADFLNGDDFSYVGGNDTLYGEAGDDVLNGNAGDDLLVGGAGNDLFFVSDGNDTISDFNTGNTGALGDGDIFNNDYLSVGSFYDSLDELRADQADDGVLNQSNTVDDEGNTVDYSDNEQFGSRSMTVQGADASSYSYDNTGVVCFTSGTLILTPNGEVPIESLSPGDMVTTLDNGVQPIAWIGQRHCDIEDLMRDETLRPVLIREGVLGVQRDLLVSRQHAMLVDQNHFARAINLVETMQGVRIAHGRREVTYFHLMFDAHQIIFAEGAPSESFYPGKMAMQMMSENARSDLYRQFPHLVGCTENADVQRVFGETARPFVTKAEILDLLIAA</sequence>
<dbReference type="PANTHER" id="PTHR38340">
    <property type="entry name" value="S-LAYER PROTEIN"/>
    <property type="match status" value="1"/>
</dbReference>
<organism evidence="5 6">
    <name type="scientific">Sulfitobacter mediterraneus</name>
    <dbReference type="NCBI Taxonomy" id="83219"/>
    <lineage>
        <taxon>Bacteria</taxon>
        <taxon>Pseudomonadati</taxon>
        <taxon>Pseudomonadota</taxon>
        <taxon>Alphaproteobacteria</taxon>
        <taxon>Rhodobacterales</taxon>
        <taxon>Roseobacteraceae</taxon>
        <taxon>Sulfitobacter</taxon>
    </lineage>
</organism>
<dbReference type="Gene3D" id="2.150.10.10">
    <property type="entry name" value="Serralysin-like metalloprotease, C-terminal"/>
    <property type="match status" value="5"/>
</dbReference>
<dbReference type="EMBL" id="QBKU01000028">
    <property type="protein sequence ID" value="PTX59857.1"/>
    <property type="molecule type" value="Genomic_DNA"/>
</dbReference>
<dbReference type="PRINTS" id="PR00313">
    <property type="entry name" value="CABNDNGRPT"/>
</dbReference>
<feature type="region of interest" description="Disordered" evidence="3">
    <location>
        <begin position="136"/>
        <end position="202"/>
    </location>
</feature>
<dbReference type="InterPro" id="IPR011049">
    <property type="entry name" value="Serralysin-like_metalloprot_C"/>
</dbReference>
<feature type="compositionally biased region" description="Low complexity" evidence="3">
    <location>
        <begin position="261"/>
        <end position="282"/>
    </location>
</feature>
<dbReference type="SUPFAM" id="SSF51120">
    <property type="entry name" value="beta-Roll"/>
    <property type="match status" value="4"/>
</dbReference>
<dbReference type="OrthoDB" id="6305173at2"/>
<feature type="region of interest" description="Disordered" evidence="3">
    <location>
        <begin position="261"/>
        <end position="288"/>
    </location>
</feature>
<comment type="caution">
    <text evidence="5">The sequence shown here is derived from an EMBL/GenBank/DDBJ whole genome shotgun (WGS) entry which is preliminary data.</text>
</comment>
<name>A0A2T6BV62_9RHOB</name>
<dbReference type="InterPro" id="IPR036844">
    <property type="entry name" value="Hint_dom_sf"/>
</dbReference>
<dbReference type="InterPro" id="IPR001343">
    <property type="entry name" value="Hemolysn_Ca-bd"/>
</dbReference>
<feature type="domain" description="Hedgehog/Intein (Hint)" evidence="4">
    <location>
        <begin position="670"/>
        <end position="804"/>
    </location>
</feature>
<keyword evidence="2" id="KW-0964">Secreted</keyword>
<dbReference type="CDD" id="cd00081">
    <property type="entry name" value="Hint"/>
    <property type="match status" value="1"/>
</dbReference>